<reference evidence="3 4" key="1">
    <citation type="submission" date="2019-02" db="EMBL/GenBank/DDBJ databases">
        <title>Siculibacillus lacustris gen. nov., sp. nov., a new rosette-forming bacterium isolated from a freshwater crater lake (Lake St. Ana, Romania).</title>
        <authorList>
            <person name="Felfoldi T."/>
            <person name="Marton Z."/>
            <person name="Szabo A."/>
            <person name="Mentes A."/>
            <person name="Boka K."/>
            <person name="Marialigeti K."/>
            <person name="Mathe I."/>
            <person name="Koncz M."/>
            <person name="Schumann P."/>
            <person name="Toth E."/>
        </authorList>
    </citation>
    <scope>NUCLEOTIDE SEQUENCE [LARGE SCALE GENOMIC DNA]</scope>
    <source>
        <strain evidence="3 4">SA-279</strain>
    </source>
</reference>
<sequence length="624" mass="67661">MTVHLRTDDASDLERAFRAALAPLTPPDALAWTTAAFRLSPKDSAAPGLVSWEPWQTEVLQAFADPAISQVAVCASSQTGKTLIGLALLNYAARHRPGPVLYLHETEVSAQSFAKDRIEPSLEVNSSDITLGRRTQAGNTTTRKEFTSGAIVNIVGANSPGSLSGRPAATLLATEARGYPTSAGREGDPLSLALARLKSFPNSKAFIESSPGVKGRCRLTEAVEQGDARRFHVKCPSCGHEAPVLFDAAPGSHHIAYSLKQPDTSGIACCDCGSLWTARERLDAIRHGYFKATREAIDPTVASFYYSELVSPRSTIADIVRRYAAARLHPERLHSFTNTCLGEVYDPDQATVSIDPEDLAARAENYDANSLLPEGVLVVTAGIDTQPDRLEVQILGHGENNRRWSLDYAVIRGNPNGPTPWMELEKLLSTKEYQHPFGGMVRIASACIDSGGANTQAVSDFCAQNLARGRNWFAIKGQGGEGRVIVKKSSVYLKRGDPYKLVIVGVDTAKSEIFGSINGDVDLDEATLTFPSKYPPAFFAGITSERQRITTDKLGRVKREFIHVDKAIRNEPLDTLVYAIAAFHLISPKPDFKSIAFRLVHHDDKPADTIAAKAARIAKLMEAA</sequence>
<dbReference type="GO" id="GO:0004519">
    <property type="term" value="F:endonuclease activity"/>
    <property type="evidence" value="ECO:0007669"/>
    <property type="project" value="InterPro"/>
</dbReference>
<name>A0A4V2KT04_9HYPH</name>
<evidence type="ECO:0000259" key="2">
    <source>
        <dbReference type="Pfam" id="PF20454"/>
    </source>
</evidence>
<dbReference type="InterPro" id="IPR046453">
    <property type="entry name" value="GpA_ATPase"/>
</dbReference>
<evidence type="ECO:0008006" key="5">
    <source>
        <dbReference type="Google" id="ProtNLM"/>
    </source>
</evidence>
<dbReference type="Pfam" id="PF05876">
    <property type="entry name" value="GpA_ATPase"/>
    <property type="match status" value="1"/>
</dbReference>
<organism evidence="3 4">
    <name type="scientific">Siculibacillus lacustris</name>
    <dbReference type="NCBI Taxonomy" id="1549641"/>
    <lineage>
        <taxon>Bacteria</taxon>
        <taxon>Pseudomonadati</taxon>
        <taxon>Pseudomonadota</taxon>
        <taxon>Alphaproteobacteria</taxon>
        <taxon>Hyphomicrobiales</taxon>
        <taxon>Ancalomicrobiaceae</taxon>
        <taxon>Siculibacillus</taxon>
    </lineage>
</organism>
<dbReference type="InterPro" id="IPR027417">
    <property type="entry name" value="P-loop_NTPase"/>
</dbReference>
<dbReference type="Proteomes" id="UP000292781">
    <property type="component" value="Unassembled WGS sequence"/>
</dbReference>
<dbReference type="Pfam" id="PF20454">
    <property type="entry name" value="GpA_nuclease"/>
    <property type="match status" value="1"/>
</dbReference>
<feature type="domain" description="Phage terminase large subunit GpA ATPase" evidence="1">
    <location>
        <begin position="45"/>
        <end position="288"/>
    </location>
</feature>
<protein>
    <recommendedName>
        <fullName evidence="5">Terminase</fullName>
    </recommendedName>
</protein>
<gene>
    <name evidence="3" type="ORF">EYW49_16610</name>
</gene>
<evidence type="ECO:0000259" key="1">
    <source>
        <dbReference type="Pfam" id="PF05876"/>
    </source>
</evidence>
<proteinExistence type="predicted"/>
<evidence type="ECO:0000313" key="4">
    <source>
        <dbReference type="Proteomes" id="UP000292781"/>
    </source>
</evidence>
<dbReference type="RefSeq" id="WP_131310750.1">
    <property type="nucleotide sequence ID" value="NZ_SJFN01000028.1"/>
</dbReference>
<dbReference type="OrthoDB" id="5181253at2"/>
<keyword evidence="4" id="KW-1185">Reference proteome</keyword>
<dbReference type="AlphaFoldDB" id="A0A4V2KT04"/>
<dbReference type="GO" id="GO:0016887">
    <property type="term" value="F:ATP hydrolysis activity"/>
    <property type="evidence" value="ECO:0007669"/>
    <property type="project" value="InterPro"/>
</dbReference>
<comment type="caution">
    <text evidence="3">The sequence shown here is derived from an EMBL/GenBank/DDBJ whole genome shotgun (WGS) entry which is preliminary data.</text>
</comment>
<feature type="domain" description="Terminase large subunit GpA endonuclease" evidence="2">
    <location>
        <begin position="302"/>
        <end position="587"/>
    </location>
</feature>
<evidence type="ECO:0000313" key="3">
    <source>
        <dbReference type="EMBL" id="TBW35071.1"/>
    </source>
</evidence>
<dbReference type="EMBL" id="SJFN01000028">
    <property type="protein sequence ID" value="TBW35071.1"/>
    <property type="molecule type" value="Genomic_DNA"/>
</dbReference>
<dbReference type="Gene3D" id="3.40.50.300">
    <property type="entry name" value="P-loop containing nucleotide triphosphate hydrolases"/>
    <property type="match status" value="1"/>
</dbReference>
<dbReference type="InterPro" id="IPR046454">
    <property type="entry name" value="GpA_endonuclease"/>
</dbReference>
<accession>A0A4V2KT04</accession>